<organism evidence="2">
    <name type="scientific">Medicago truncatula</name>
    <name type="common">Barrel medic</name>
    <name type="synonym">Medicago tribuloides</name>
    <dbReference type="NCBI Taxonomy" id="3880"/>
    <lineage>
        <taxon>Eukaryota</taxon>
        <taxon>Viridiplantae</taxon>
        <taxon>Streptophyta</taxon>
        <taxon>Embryophyta</taxon>
        <taxon>Tracheophyta</taxon>
        <taxon>Spermatophyta</taxon>
        <taxon>Magnoliopsida</taxon>
        <taxon>eudicotyledons</taxon>
        <taxon>Gunneridae</taxon>
        <taxon>Pentapetalae</taxon>
        <taxon>rosids</taxon>
        <taxon>fabids</taxon>
        <taxon>Fabales</taxon>
        <taxon>Fabaceae</taxon>
        <taxon>Papilionoideae</taxon>
        <taxon>50 kb inversion clade</taxon>
        <taxon>NPAAA clade</taxon>
        <taxon>Hologalegina</taxon>
        <taxon>IRL clade</taxon>
        <taxon>Trifolieae</taxon>
        <taxon>Medicago</taxon>
    </lineage>
</organism>
<name>A0A396JBT9_MEDTR</name>
<evidence type="ECO:0000256" key="1">
    <source>
        <dbReference type="SAM" id="Phobius"/>
    </source>
</evidence>
<comment type="caution">
    <text evidence="2">The sequence shown here is derived from an EMBL/GenBank/DDBJ whole genome shotgun (WGS) entry which is preliminary data.</text>
</comment>
<dbReference type="EMBL" id="PSQE01000002">
    <property type="protein sequence ID" value="RHN74762.1"/>
    <property type="molecule type" value="Genomic_DNA"/>
</dbReference>
<keyword evidence="1" id="KW-1133">Transmembrane helix</keyword>
<evidence type="ECO:0000313" key="2">
    <source>
        <dbReference type="EMBL" id="RHN74762.1"/>
    </source>
</evidence>
<keyword evidence="1" id="KW-0812">Transmembrane</keyword>
<keyword evidence="1" id="KW-0472">Membrane</keyword>
<dbReference type="Gramene" id="rna10875">
    <property type="protein sequence ID" value="RHN74762.1"/>
    <property type="gene ID" value="gene10875"/>
</dbReference>
<sequence>MIWFGFYFTSYVKLNLQISLHFYLSETKIKMRLSSSKPNHHSPFSLIDHLYGVQFELYVIFSLLSFIRVILFLLFSN</sequence>
<reference evidence="2" key="1">
    <citation type="journal article" date="2018" name="Nat. Plants">
        <title>Whole-genome landscape of Medicago truncatula symbiotic genes.</title>
        <authorList>
            <person name="Pecrix Y."/>
            <person name="Gamas P."/>
            <person name="Carrere S."/>
        </authorList>
    </citation>
    <scope>NUCLEOTIDE SEQUENCE</scope>
    <source>
        <tissue evidence="2">Leaves</tissue>
    </source>
</reference>
<gene>
    <name evidence="2" type="ORF">MtrunA17_Chr2g0313851</name>
</gene>
<protein>
    <recommendedName>
        <fullName evidence="3">Transmembrane protein</fullName>
    </recommendedName>
</protein>
<proteinExistence type="predicted"/>
<dbReference type="AlphaFoldDB" id="A0A396JBT9"/>
<accession>A0A396JBT9</accession>
<feature type="transmembrane region" description="Helical" evidence="1">
    <location>
        <begin position="55"/>
        <end position="75"/>
    </location>
</feature>
<dbReference type="Proteomes" id="UP000265566">
    <property type="component" value="Chromosome 2"/>
</dbReference>
<evidence type="ECO:0008006" key="3">
    <source>
        <dbReference type="Google" id="ProtNLM"/>
    </source>
</evidence>